<dbReference type="PANTHER" id="PTHR33434:SF2">
    <property type="entry name" value="FATTY ACID-BINDING PROTEIN TM_1468"/>
    <property type="match status" value="1"/>
</dbReference>
<protein>
    <submittedName>
        <fullName evidence="2">DegV family protein</fullName>
    </submittedName>
</protein>
<evidence type="ECO:0000256" key="1">
    <source>
        <dbReference type="ARBA" id="ARBA00023121"/>
    </source>
</evidence>
<dbReference type="NCBIfam" id="TIGR00762">
    <property type="entry name" value="DegV"/>
    <property type="match status" value="1"/>
</dbReference>
<name>A0A9D3AIW3_9FIRM</name>
<evidence type="ECO:0000313" key="2">
    <source>
        <dbReference type="EMBL" id="HJH49804.1"/>
    </source>
</evidence>
<dbReference type="AlphaFoldDB" id="A0A9D3AIW3"/>
<dbReference type="Gene3D" id="3.40.50.10170">
    <property type="match status" value="1"/>
</dbReference>
<dbReference type="InterPro" id="IPR043168">
    <property type="entry name" value="DegV_C"/>
</dbReference>
<proteinExistence type="predicted"/>
<reference evidence="2" key="1">
    <citation type="journal article" date="2021" name="PeerJ">
        <title>Extensive microbial diversity within the chicken gut microbiome revealed by metagenomics and culture.</title>
        <authorList>
            <person name="Gilroy R."/>
            <person name="Ravi A."/>
            <person name="Getino M."/>
            <person name="Pursley I."/>
            <person name="Horton D.L."/>
            <person name="Alikhan N.F."/>
            <person name="Baker D."/>
            <person name="Gharbi K."/>
            <person name="Hall N."/>
            <person name="Watson M."/>
            <person name="Adriaenssens E.M."/>
            <person name="Foster-Nyarko E."/>
            <person name="Jarju S."/>
            <person name="Secka A."/>
            <person name="Antonio M."/>
            <person name="Oren A."/>
            <person name="Chaudhuri R.R."/>
            <person name="La Ragione R."/>
            <person name="Hildebrand F."/>
            <person name="Pallen M.J."/>
        </authorList>
    </citation>
    <scope>NUCLEOTIDE SEQUENCE</scope>
    <source>
        <strain evidence="2">USAMLcec4-12693</strain>
    </source>
</reference>
<dbReference type="PANTHER" id="PTHR33434">
    <property type="entry name" value="DEGV DOMAIN-CONTAINING PROTEIN DR_1986-RELATED"/>
    <property type="match status" value="1"/>
</dbReference>
<sequence>MSKIAIMTDSNSGIMPAAGKEAGIHVIPMPILIDEKTYYEGQDITPEEFYKKLSQGVSATTSQPSPGIIIEAWKTLLKSYDEVLYIPMSSGLSNTCQTAVMLSQEDAFAGKVHVVDNHRISVPQAQSVYDAKVLAETIDDGRQIKEILEKESLDASIYIAVDTLEYLKKGGRITPAAAAVGTVLNLKPVLTIQGDKLDACTKTRGMKAAFKAMCKAVEKDIQTRFADLHSQGLLKTGIATTFTDPEKLSYFQEEMRNHFPDMKLLSAPLTMSIGCHTGPGALGIGVFRAHV</sequence>
<dbReference type="Gene3D" id="3.30.1180.10">
    <property type="match status" value="1"/>
</dbReference>
<dbReference type="Pfam" id="PF02645">
    <property type="entry name" value="DegV"/>
    <property type="match status" value="1"/>
</dbReference>
<gene>
    <name evidence="2" type="ORF">K8V39_06020</name>
</gene>
<dbReference type="GO" id="GO:0008289">
    <property type="term" value="F:lipid binding"/>
    <property type="evidence" value="ECO:0007669"/>
    <property type="project" value="UniProtKB-KW"/>
</dbReference>
<dbReference type="InterPro" id="IPR003797">
    <property type="entry name" value="DegV"/>
</dbReference>
<reference evidence="2" key="2">
    <citation type="submission" date="2021-09" db="EMBL/GenBank/DDBJ databases">
        <authorList>
            <person name="Gilroy R."/>
        </authorList>
    </citation>
    <scope>NUCLEOTIDE SEQUENCE</scope>
    <source>
        <strain evidence="2">USAMLcec4-12693</strain>
    </source>
</reference>
<keyword evidence="1" id="KW-0446">Lipid-binding</keyword>
<evidence type="ECO:0000313" key="3">
    <source>
        <dbReference type="Proteomes" id="UP000813420"/>
    </source>
</evidence>
<dbReference type="RefSeq" id="WP_277271954.1">
    <property type="nucleotide sequence ID" value="NZ_DYXE01000051.1"/>
</dbReference>
<comment type="caution">
    <text evidence="2">The sequence shown here is derived from an EMBL/GenBank/DDBJ whole genome shotgun (WGS) entry which is preliminary data.</text>
</comment>
<accession>A0A9D3AIW3</accession>
<dbReference type="EMBL" id="DYXE01000051">
    <property type="protein sequence ID" value="HJH49804.1"/>
    <property type="molecule type" value="Genomic_DNA"/>
</dbReference>
<dbReference type="Proteomes" id="UP000813420">
    <property type="component" value="Unassembled WGS sequence"/>
</dbReference>
<dbReference type="PROSITE" id="PS51482">
    <property type="entry name" value="DEGV"/>
    <property type="match status" value="1"/>
</dbReference>
<organism evidence="2 3">
    <name type="scientific">Merdimonas faecis</name>
    <dbReference type="NCBI Taxonomy" id="1653435"/>
    <lineage>
        <taxon>Bacteria</taxon>
        <taxon>Bacillati</taxon>
        <taxon>Bacillota</taxon>
        <taxon>Clostridia</taxon>
        <taxon>Lachnospirales</taxon>
        <taxon>Lachnospiraceae</taxon>
        <taxon>Merdimonas</taxon>
    </lineage>
</organism>
<dbReference type="InterPro" id="IPR050270">
    <property type="entry name" value="DegV_domain_contain"/>
</dbReference>
<dbReference type="SUPFAM" id="SSF82549">
    <property type="entry name" value="DAK1/DegV-like"/>
    <property type="match status" value="1"/>
</dbReference>